<dbReference type="Gene3D" id="3.20.20.80">
    <property type="entry name" value="Glycosidases"/>
    <property type="match status" value="1"/>
</dbReference>
<dbReference type="InterPro" id="IPR041447">
    <property type="entry name" value="Mannosidase_ig"/>
</dbReference>
<dbReference type="GO" id="GO:0004553">
    <property type="term" value="F:hydrolase activity, hydrolyzing O-glycosyl compounds"/>
    <property type="evidence" value="ECO:0007669"/>
    <property type="project" value="InterPro"/>
</dbReference>
<evidence type="ECO:0000259" key="5">
    <source>
        <dbReference type="Pfam" id="PF18368"/>
    </source>
</evidence>
<dbReference type="Pfam" id="PF18368">
    <property type="entry name" value="Ig_GlcNase"/>
    <property type="match status" value="1"/>
</dbReference>
<feature type="domain" description="Mannosidase Ig/CBM-like" evidence="4">
    <location>
        <begin position="408"/>
        <end position="490"/>
    </location>
</feature>
<reference evidence="6" key="2">
    <citation type="submission" date="2023-05" db="EMBL/GenBank/DDBJ databases">
        <authorList>
            <consortium name="Lawrence Berkeley National Laboratory"/>
            <person name="Steindorff A."/>
            <person name="Hensen N."/>
            <person name="Bonometti L."/>
            <person name="Westerberg I."/>
            <person name="Brannstrom I.O."/>
            <person name="Guillou S."/>
            <person name="Cros-Aarteil S."/>
            <person name="Calhoun S."/>
            <person name="Haridas S."/>
            <person name="Kuo A."/>
            <person name="Mondo S."/>
            <person name="Pangilinan J."/>
            <person name="Riley R."/>
            <person name="Labutti K."/>
            <person name="Andreopoulos B."/>
            <person name="Lipzen A."/>
            <person name="Chen C."/>
            <person name="Yanf M."/>
            <person name="Daum C."/>
            <person name="Ng V."/>
            <person name="Clum A."/>
            <person name="Ohm R."/>
            <person name="Martin F."/>
            <person name="Silar P."/>
            <person name="Natvig D."/>
            <person name="Lalanne C."/>
            <person name="Gautier V."/>
            <person name="Ament-Velasquez S.L."/>
            <person name="Kruys A."/>
            <person name="Hutchinson M.I."/>
            <person name="Powell A.J."/>
            <person name="Barry K."/>
            <person name="Miller A.N."/>
            <person name="Grigoriev I.V."/>
            <person name="Debuchy R."/>
            <person name="Gladieux P."/>
            <person name="Thoren M.H."/>
            <person name="Johannesson H."/>
        </authorList>
    </citation>
    <scope>NUCLEOTIDE SEQUENCE</scope>
    <source>
        <strain evidence="6">PSN293</strain>
    </source>
</reference>
<feature type="domain" description="Glycoside hydrolase family 2 immunoglobulin-like beta-sandwich" evidence="3">
    <location>
        <begin position="9"/>
        <end position="51"/>
    </location>
</feature>
<accession>A0AAN6XSW3</accession>
<sequence length="612" mass="68250">MTDIDLTNVVQKPAIWWPAFWGAQPLYKANLTVSTSDGGLSDYAEATFGFRTVTSKVNSNNDTLFTVNGQPLQVLGGGYAPDMFLRFDKAKWEMEVKYTLDLGFNTIRLEGKNEHPELYEVADRLGLLLMVGWECCDKWEAWSYNQDLAVPTPVWNDADYVIANASMAHEALMLQTHPSVYVYLIGSDYWPDTKATPMYISALKAADWQVPVLASASKRSYPKELGPSGLKMEGPYDWVPPNYWYDIEPSRSRLGAAFGFGSEQSAGGGTPALSSLKKFLSQSDLDDLWKNPDKELFHMSTDTSQFHQRSIQNAGIWKRWGAPSSLEDYLTKVQITDYEANRAMFEGFSAMWNAKRPATGVIYWMLTGAFPSLHWNLWDYYMHPAGGYFGTKVGSRMEHVAYDYVKKDVYLINHSLNLEGSRTVSLQVLDTSGKVTYNNTVSTSTKPNTSKSIVSLSSALNNIKDVVFLRLVLADDKGNVLSRNVYWIAKSVDTLSWNDSDWFYTPVSKYADYTALNKLATANVSATVGKNTADQTTSITLENLSTGPAFFVSLNLVDSKGEDVLPLTWSDNYITLFPKEKVTVSFQNLSNTKPAAVQISGKNVAESTVNLS</sequence>
<evidence type="ECO:0000256" key="1">
    <source>
        <dbReference type="ARBA" id="ARBA00023277"/>
    </source>
</evidence>
<evidence type="ECO:0000256" key="2">
    <source>
        <dbReference type="ARBA" id="ARBA00023326"/>
    </source>
</evidence>
<feature type="domain" description="Exo-beta-D-glucosaminidase Ig-fold" evidence="5">
    <location>
        <begin position="502"/>
        <end position="604"/>
    </location>
</feature>
<dbReference type="InterPro" id="IPR043534">
    <property type="entry name" value="EBDG/EBM"/>
</dbReference>
<keyword evidence="1" id="KW-0119">Carbohydrate metabolism</keyword>
<dbReference type="Pfam" id="PF17786">
    <property type="entry name" value="Mannosidase_ig"/>
    <property type="match status" value="1"/>
</dbReference>
<dbReference type="InterPro" id="IPR036156">
    <property type="entry name" value="Beta-gal/glucu_dom_sf"/>
</dbReference>
<dbReference type="Gene3D" id="2.60.40.10">
    <property type="entry name" value="Immunoglobulins"/>
    <property type="match status" value="3"/>
</dbReference>
<keyword evidence="6" id="KW-0378">Hydrolase</keyword>
<dbReference type="Pfam" id="PF00703">
    <property type="entry name" value="Glyco_hydro_2"/>
    <property type="match status" value="1"/>
</dbReference>
<protein>
    <submittedName>
        <fullName evidence="6">Glycoside hydrolase superfamily</fullName>
    </submittedName>
</protein>
<name>A0AAN6XSW3_9PEZI</name>
<dbReference type="InterPro" id="IPR006102">
    <property type="entry name" value="Ig-like_GH2"/>
</dbReference>
<organism evidence="6 7">
    <name type="scientific">Rhypophila decipiens</name>
    <dbReference type="NCBI Taxonomy" id="261697"/>
    <lineage>
        <taxon>Eukaryota</taxon>
        <taxon>Fungi</taxon>
        <taxon>Dikarya</taxon>
        <taxon>Ascomycota</taxon>
        <taxon>Pezizomycotina</taxon>
        <taxon>Sordariomycetes</taxon>
        <taxon>Sordariomycetidae</taxon>
        <taxon>Sordariales</taxon>
        <taxon>Naviculisporaceae</taxon>
        <taxon>Rhypophila</taxon>
    </lineage>
</organism>
<evidence type="ECO:0000259" key="4">
    <source>
        <dbReference type="Pfam" id="PF17786"/>
    </source>
</evidence>
<dbReference type="Proteomes" id="UP001301769">
    <property type="component" value="Unassembled WGS sequence"/>
</dbReference>
<dbReference type="InterPro" id="IPR017853">
    <property type="entry name" value="GH"/>
</dbReference>
<dbReference type="PANTHER" id="PTHR43536">
    <property type="entry name" value="MANNOSYLGLYCOPROTEIN ENDO-BETA-MANNOSIDASE"/>
    <property type="match status" value="1"/>
</dbReference>
<dbReference type="InterPro" id="IPR041351">
    <property type="entry name" value="Ig_GlcNase"/>
</dbReference>
<evidence type="ECO:0000313" key="6">
    <source>
        <dbReference type="EMBL" id="KAK4206328.1"/>
    </source>
</evidence>
<keyword evidence="2" id="KW-0624">Polysaccharide degradation</keyword>
<gene>
    <name evidence="6" type="ORF">QBC37DRAFT_435115</name>
</gene>
<comment type="caution">
    <text evidence="6">The sequence shown here is derived from an EMBL/GenBank/DDBJ whole genome shotgun (WGS) entry which is preliminary data.</text>
</comment>
<dbReference type="AlphaFoldDB" id="A0AAN6XSW3"/>
<dbReference type="InterPro" id="IPR013783">
    <property type="entry name" value="Ig-like_fold"/>
</dbReference>
<dbReference type="PANTHER" id="PTHR43536:SF1">
    <property type="entry name" value="MANNOSYLGLYCOPROTEIN ENDO-BETA-MANNOSIDASE"/>
    <property type="match status" value="1"/>
</dbReference>
<dbReference type="SUPFAM" id="SSF51445">
    <property type="entry name" value="(Trans)glycosidases"/>
    <property type="match status" value="1"/>
</dbReference>
<reference evidence="6" key="1">
    <citation type="journal article" date="2023" name="Mol. Phylogenet. Evol.">
        <title>Genome-scale phylogeny and comparative genomics of the fungal order Sordariales.</title>
        <authorList>
            <person name="Hensen N."/>
            <person name="Bonometti L."/>
            <person name="Westerberg I."/>
            <person name="Brannstrom I.O."/>
            <person name="Guillou S."/>
            <person name="Cros-Aarteil S."/>
            <person name="Calhoun S."/>
            <person name="Haridas S."/>
            <person name="Kuo A."/>
            <person name="Mondo S."/>
            <person name="Pangilinan J."/>
            <person name="Riley R."/>
            <person name="LaButti K."/>
            <person name="Andreopoulos B."/>
            <person name="Lipzen A."/>
            <person name="Chen C."/>
            <person name="Yan M."/>
            <person name="Daum C."/>
            <person name="Ng V."/>
            <person name="Clum A."/>
            <person name="Steindorff A."/>
            <person name="Ohm R.A."/>
            <person name="Martin F."/>
            <person name="Silar P."/>
            <person name="Natvig D.O."/>
            <person name="Lalanne C."/>
            <person name="Gautier V."/>
            <person name="Ament-Velasquez S.L."/>
            <person name="Kruys A."/>
            <person name="Hutchinson M.I."/>
            <person name="Powell A.J."/>
            <person name="Barry K."/>
            <person name="Miller A.N."/>
            <person name="Grigoriev I.V."/>
            <person name="Debuchy R."/>
            <person name="Gladieux P."/>
            <person name="Hiltunen Thoren M."/>
            <person name="Johannesson H."/>
        </authorList>
    </citation>
    <scope>NUCLEOTIDE SEQUENCE</scope>
    <source>
        <strain evidence="6">PSN293</strain>
    </source>
</reference>
<evidence type="ECO:0000259" key="3">
    <source>
        <dbReference type="Pfam" id="PF00703"/>
    </source>
</evidence>
<proteinExistence type="predicted"/>
<dbReference type="SUPFAM" id="SSF49303">
    <property type="entry name" value="beta-Galactosidase/glucuronidase domain"/>
    <property type="match status" value="3"/>
</dbReference>
<evidence type="ECO:0000313" key="7">
    <source>
        <dbReference type="Proteomes" id="UP001301769"/>
    </source>
</evidence>
<dbReference type="GO" id="GO:0000272">
    <property type="term" value="P:polysaccharide catabolic process"/>
    <property type="evidence" value="ECO:0007669"/>
    <property type="project" value="UniProtKB-KW"/>
</dbReference>
<dbReference type="EMBL" id="MU858439">
    <property type="protein sequence ID" value="KAK4206328.1"/>
    <property type="molecule type" value="Genomic_DNA"/>
</dbReference>
<keyword evidence="7" id="KW-1185">Reference proteome</keyword>